<dbReference type="AlphaFoldDB" id="A0AAW1HKP1"/>
<organism evidence="1 2">
    <name type="scientific">Saponaria officinalis</name>
    <name type="common">Common soapwort</name>
    <name type="synonym">Lychnis saponaria</name>
    <dbReference type="NCBI Taxonomy" id="3572"/>
    <lineage>
        <taxon>Eukaryota</taxon>
        <taxon>Viridiplantae</taxon>
        <taxon>Streptophyta</taxon>
        <taxon>Embryophyta</taxon>
        <taxon>Tracheophyta</taxon>
        <taxon>Spermatophyta</taxon>
        <taxon>Magnoliopsida</taxon>
        <taxon>eudicotyledons</taxon>
        <taxon>Gunneridae</taxon>
        <taxon>Pentapetalae</taxon>
        <taxon>Caryophyllales</taxon>
        <taxon>Caryophyllaceae</taxon>
        <taxon>Caryophylleae</taxon>
        <taxon>Saponaria</taxon>
    </lineage>
</organism>
<name>A0AAW1HKP1_SAPOF</name>
<accession>A0AAW1HKP1</accession>
<proteinExistence type="predicted"/>
<evidence type="ECO:0000313" key="1">
    <source>
        <dbReference type="EMBL" id="KAK9676926.1"/>
    </source>
</evidence>
<reference evidence="1" key="1">
    <citation type="submission" date="2024-03" db="EMBL/GenBank/DDBJ databases">
        <title>WGS assembly of Saponaria officinalis var. Norfolk2.</title>
        <authorList>
            <person name="Jenkins J."/>
            <person name="Shu S."/>
            <person name="Grimwood J."/>
            <person name="Barry K."/>
            <person name="Goodstein D."/>
            <person name="Schmutz J."/>
            <person name="Leebens-Mack J."/>
            <person name="Osbourn A."/>
        </authorList>
    </citation>
    <scope>NUCLEOTIDE SEQUENCE [LARGE SCALE GENOMIC DNA]</scope>
    <source>
        <strain evidence="1">JIC</strain>
    </source>
</reference>
<keyword evidence="2" id="KW-1185">Reference proteome</keyword>
<gene>
    <name evidence="1" type="ORF">RND81_11G110300</name>
</gene>
<protein>
    <submittedName>
        <fullName evidence="1">Uncharacterized protein</fullName>
    </submittedName>
</protein>
<evidence type="ECO:0000313" key="2">
    <source>
        <dbReference type="Proteomes" id="UP001443914"/>
    </source>
</evidence>
<sequence length="150" mass="16536">MSPSTSLSAIAANLQPFIDFFVGCGLSELIKFGECSSLFLCSFDQRIGGISVLIDRSFSRQVRFDRKALVIWAKSVKKSYISGSAFETTPKLYRGCKGCDKKDKQVSANSVKSVYCGSRNAPYGLRYENRTIFSIAEESPSIYILTALAL</sequence>
<dbReference type="Proteomes" id="UP001443914">
    <property type="component" value="Unassembled WGS sequence"/>
</dbReference>
<comment type="caution">
    <text evidence="1">The sequence shown here is derived from an EMBL/GenBank/DDBJ whole genome shotgun (WGS) entry which is preliminary data.</text>
</comment>
<dbReference type="EMBL" id="JBDFQZ010000011">
    <property type="protein sequence ID" value="KAK9676926.1"/>
    <property type="molecule type" value="Genomic_DNA"/>
</dbReference>